<evidence type="ECO:0000313" key="1">
    <source>
        <dbReference type="EMBL" id="OWR45695.1"/>
    </source>
</evidence>
<dbReference type="KEGG" id="dpl:KGM_209066"/>
<evidence type="ECO:0000313" key="2">
    <source>
        <dbReference type="Proteomes" id="UP000007151"/>
    </source>
</evidence>
<dbReference type="AlphaFoldDB" id="A0A212EW25"/>
<protein>
    <submittedName>
        <fullName evidence="1">Uncharacterized protein</fullName>
    </submittedName>
</protein>
<name>A0A212EW25_DANPL</name>
<accession>A0A212EW25</accession>
<gene>
    <name evidence="1" type="ORF">KGM_209066</name>
</gene>
<proteinExistence type="predicted"/>
<reference evidence="1 2" key="1">
    <citation type="journal article" date="2011" name="Cell">
        <title>The monarch butterfly genome yields insights into long-distance migration.</title>
        <authorList>
            <person name="Zhan S."/>
            <person name="Merlin C."/>
            <person name="Boore J.L."/>
            <person name="Reppert S.M."/>
        </authorList>
    </citation>
    <scope>NUCLEOTIDE SEQUENCE [LARGE SCALE GENOMIC DNA]</scope>
    <source>
        <strain evidence="1">F-2</strain>
    </source>
</reference>
<sequence length="63" mass="7451">MYHLYPEAYHENAAFNLFHIISMSWFLLDTGQEIIEVDYECYQMMNGGWEAISLADVRCWAGR</sequence>
<comment type="caution">
    <text evidence="1">The sequence shown here is derived from an EMBL/GenBank/DDBJ whole genome shotgun (WGS) entry which is preliminary data.</text>
</comment>
<dbReference type="Proteomes" id="UP000007151">
    <property type="component" value="Unassembled WGS sequence"/>
</dbReference>
<organism evidence="1 2">
    <name type="scientific">Danaus plexippus plexippus</name>
    <dbReference type="NCBI Taxonomy" id="278856"/>
    <lineage>
        <taxon>Eukaryota</taxon>
        <taxon>Metazoa</taxon>
        <taxon>Ecdysozoa</taxon>
        <taxon>Arthropoda</taxon>
        <taxon>Hexapoda</taxon>
        <taxon>Insecta</taxon>
        <taxon>Pterygota</taxon>
        <taxon>Neoptera</taxon>
        <taxon>Endopterygota</taxon>
        <taxon>Lepidoptera</taxon>
        <taxon>Glossata</taxon>
        <taxon>Ditrysia</taxon>
        <taxon>Papilionoidea</taxon>
        <taxon>Nymphalidae</taxon>
        <taxon>Danainae</taxon>
        <taxon>Danaini</taxon>
        <taxon>Danaina</taxon>
        <taxon>Danaus</taxon>
        <taxon>Danaus</taxon>
    </lineage>
</organism>
<dbReference type="EMBL" id="AGBW02012089">
    <property type="protein sequence ID" value="OWR45695.1"/>
    <property type="molecule type" value="Genomic_DNA"/>
</dbReference>
<dbReference type="InParanoid" id="A0A212EW25"/>
<keyword evidence="2" id="KW-1185">Reference proteome</keyword>